<dbReference type="Proteomes" id="UP000595618">
    <property type="component" value="Chromosome"/>
</dbReference>
<evidence type="ECO:0000256" key="1">
    <source>
        <dbReference type="PIRSR" id="PIRSR001359-1"/>
    </source>
</evidence>
<feature type="active site" description="Proton donor" evidence="1">
    <location>
        <position position="79"/>
    </location>
</feature>
<organism evidence="3 4">
    <name type="scientific">Candidatus Sungiibacteriota bacterium</name>
    <dbReference type="NCBI Taxonomy" id="2750080"/>
    <lineage>
        <taxon>Bacteria</taxon>
        <taxon>Candidatus Sungiibacteriota</taxon>
    </lineage>
</organism>
<feature type="binding site" evidence="2">
    <location>
        <position position="133"/>
    </location>
    <ligand>
        <name>Zn(2+)</name>
        <dbReference type="ChEBI" id="CHEBI:29105"/>
        <label>2</label>
    </ligand>
</feature>
<name>A0A7T5US76_9BACT</name>
<evidence type="ECO:0000256" key="2">
    <source>
        <dbReference type="PIRSR" id="PIRSR001359-3"/>
    </source>
</evidence>
<keyword evidence="2" id="KW-0862">Zinc</keyword>
<dbReference type="NCBIfam" id="TIGR00167">
    <property type="entry name" value="cbbA"/>
    <property type="match status" value="1"/>
</dbReference>
<dbReference type="EMBL" id="CP066690">
    <property type="protein sequence ID" value="QQG45378.1"/>
    <property type="molecule type" value="Genomic_DNA"/>
</dbReference>
<feature type="binding site" evidence="2">
    <location>
        <position position="80"/>
    </location>
    <ligand>
        <name>Zn(2+)</name>
        <dbReference type="ChEBI" id="CHEBI:29105"/>
        <label>1</label>
        <note>catalytic</note>
    </ligand>
</feature>
<dbReference type="AlphaFoldDB" id="A0A7T5US76"/>
<protein>
    <submittedName>
        <fullName evidence="3">Class II fructose-bisphosphate aldolase</fullName>
    </submittedName>
</protein>
<dbReference type="InterPro" id="IPR000771">
    <property type="entry name" value="FBA_II"/>
</dbReference>
<keyword evidence="2" id="KW-0479">Metal-binding</keyword>
<reference evidence="3 4" key="1">
    <citation type="submission" date="2020-07" db="EMBL/GenBank/DDBJ databases">
        <title>Huge and variable diversity of episymbiotic CPR bacteria and DPANN archaea in groundwater ecosystems.</title>
        <authorList>
            <person name="He C.Y."/>
            <person name="Keren R."/>
            <person name="Whittaker M."/>
            <person name="Farag I.F."/>
            <person name="Doudna J."/>
            <person name="Cate J.H.D."/>
            <person name="Banfield J.F."/>
        </authorList>
    </citation>
    <scope>NUCLEOTIDE SEQUENCE [LARGE SCALE GENOMIC DNA]</scope>
    <source>
        <strain evidence="3">NC_groundwater_541_Ag_S-0.1um_46_50</strain>
    </source>
</reference>
<dbReference type="GO" id="GO:0008270">
    <property type="term" value="F:zinc ion binding"/>
    <property type="evidence" value="ECO:0007669"/>
    <property type="project" value="InterPro"/>
</dbReference>
<evidence type="ECO:0000313" key="4">
    <source>
        <dbReference type="Proteomes" id="UP000595618"/>
    </source>
</evidence>
<dbReference type="Pfam" id="PF01116">
    <property type="entry name" value="F_bP_aldolase"/>
    <property type="match status" value="1"/>
</dbReference>
<comment type="cofactor">
    <cofactor evidence="2">
        <name>Zn(2+)</name>
        <dbReference type="ChEBI" id="CHEBI:29105"/>
    </cofactor>
    <text evidence="2">Binds 2 Zn(2+) ions per subunit. One is catalytic and the other provides a structural contribution.</text>
</comment>
<evidence type="ECO:0000313" key="3">
    <source>
        <dbReference type="EMBL" id="QQG45378.1"/>
    </source>
</evidence>
<dbReference type="Gene3D" id="3.20.20.70">
    <property type="entry name" value="Aldolase class I"/>
    <property type="match status" value="1"/>
</dbReference>
<dbReference type="InterPro" id="IPR050246">
    <property type="entry name" value="Class_II_FBP_aldolase"/>
</dbReference>
<proteinExistence type="predicted"/>
<feature type="binding site" evidence="2">
    <location>
        <position position="182"/>
    </location>
    <ligand>
        <name>Zn(2+)</name>
        <dbReference type="ChEBI" id="CHEBI:29105"/>
        <label>1</label>
        <note>catalytic</note>
    </ligand>
</feature>
<sequence>MTLKEILQHASQEHWSTGHFNASEFDQVRAIAEACKEVGAPAIIGTSEGERKHMGLIEALAVRDAFRKDFGIPIFLNADHCKSVESAKETVEAGYDSVHIDLSKLSLEDNIGGTKEIVASAREKDKDISVEGEVGYFVTEASKVYKEVFEIPPESLTKPEEAERFVKETGVDRLAIAVGNIHGISLNEPHLDIARIKAIRERISKEVTLVLHAGSGIPEDQIRAAIEAGIANIHISTELRLAFVNALKESLATELDEVAMYKLDQSAIVAMKELVKEKLRLFGSEDKLKGRR</sequence>
<dbReference type="PANTHER" id="PTHR30304:SF0">
    <property type="entry name" value="D-TAGATOSE-1,6-BISPHOSPHATE ALDOLASE SUBUNIT GATY-RELATED"/>
    <property type="match status" value="1"/>
</dbReference>
<dbReference type="PIRSF" id="PIRSF001359">
    <property type="entry name" value="F_bP_aldolase_II"/>
    <property type="match status" value="1"/>
</dbReference>
<feature type="binding site" evidence="2">
    <location>
        <position position="101"/>
    </location>
    <ligand>
        <name>Zn(2+)</name>
        <dbReference type="ChEBI" id="CHEBI:29105"/>
        <label>2</label>
    </ligand>
</feature>
<gene>
    <name evidence="3" type="ORF">HYW89_00355</name>
</gene>
<dbReference type="GO" id="GO:0016832">
    <property type="term" value="F:aldehyde-lyase activity"/>
    <property type="evidence" value="ECO:0007669"/>
    <property type="project" value="InterPro"/>
</dbReference>
<dbReference type="SUPFAM" id="SSF51569">
    <property type="entry name" value="Aldolase"/>
    <property type="match status" value="1"/>
</dbReference>
<dbReference type="InterPro" id="IPR013785">
    <property type="entry name" value="Aldolase_TIM"/>
</dbReference>
<feature type="binding site" evidence="2">
    <location>
        <position position="212"/>
    </location>
    <ligand>
        <name>Zn(2+)</name>
        <dbReference type="ChEBI" id="CHEBI:29105"/>
        <label>1</label>
        <note>catalytic</note>
    </ligand>
</feature>
<dbReference type="PANTHER" id="PTHR30304">
    <property type="entry name" value="D-TAGATOSE-1,6-BISPHOSPHATE ALDOLASE"/>
    <property type="match status" value="1"/>
</dbReference>
<accession>A0A7T5US76</accession>
<dbReference type="GO" id="GO:0005975">
    <property type="term" value="P:carbohydrate metabolic process"/>
    <property type="evidence" value="ECO:0007669"/>
    <property type="project" value="InterPro"/>
</dbReference>